<evidence type="ECO:0000313" key="8">
    <source>
        <dbReference type="Proteomes" id="UP000569914"/>
    </source>
</evidence>
<keyword evidence="5" id="KW-0482">Metalloprotease</keyword>
<keyword evidence="7" id="KW-0647">Proteasome</keyword>
<evidence type="ECO:0000256" key="2">
    <source>
        <dbReference type="ARBA" id="ARBA00022723"/>
    </source>
</evidence>
<dbReference type="Proteomes" id="UP000569914">
    <property type="component" value="Unassembled WGS sequence"/>
</dbReference>
<protein>
    <submittedName>
        <fullName evidence="7">Proteasome lid subunit RPN8/RPN11</fullName>
    </submittedName>
</protein>
<evidence type="ECO:0000256" key="3">
    <source>
        <dbReference type="ARBA" id="ARBA00022801"/>
    </source>
</evidence>
<reference evidence="7 8" key="1">
    <citation type="submission" date="2020-07" db="EMBL/GenBank/DDBJ databases">
        <title>Sequencing the genomes of 1000 actinobacteria strains.</title>
        <authorList>
            <person name="Klenk H.-P."/>
        </authorList>
    </citation>
    <scope>NUCLEOTIDE SEQUENCE [LARGE SCALE GENOMIC DNA]</scope>
    <source>
        <strain evidence="7 8">DSM 22083</strain>
    </source>
</reference>
<dbReference type="EMBL" id="JACCBU010000001">
    <property type="protein sequence ID" value="NYE73625.1"/>
    <property type="molecule type" value="Genomic_DNA"/>
</dbReference>
<proteinExistence type="predicted"/>
<evidence type="ECO:0000256" key="5">
    <source>
        <dbReference type="ARBA" id="ARBA00023049"/>
    </source>
</evidence>
<dbReference type="GO" id="GO:0008235">
    <property type="term" value="F:metalloexopeptidase activity"/>
    <property type="evidence" value="ECO:0007669"/>
    <property type="project" value="TreeGrafter"/>
</dbReference>
<evidence type="ECO:0000256" key="4">
    <source>
        <dbReference type="ARBA" id="ARBA00022833"/>
    </source>
</evidence>
<dbReference type="AlphaFoldDB" id="A0A7Y9IBB0"/>
<dbReference type="GO" id="GO:0000502">
    <property type="term" value="C:proteasome complex"/>
    <property type="evidence" value="ECO:0007669"/>
    <property type="project" value="UniProtKB-KW"/>
</dbReference>
<keyword evidence="3" id="KW-0378">Hydrolase</keyword>
<dbReference type="CDD" id="cd08070">
    <property type="entry name" value="MPN_like"/>
    <property type="match status" value="1"/>
</dbReference>
<dbReference type="InterPro" id="IPR037518">
    <property type="entry name" value="MPN"/>
</dbReference>
<comment type="caution">
    <text evidence="7">The sequence shown here is derived from an EMBL/GenBank/DDBJ whole genome shotgun (WGS) entry which is preliminary data.</text>
</comment>
<dbReference type="GO" id="GO:0006508">
    <property type="term" value="P:proteolysis"/>
    <property type="evidence" value="ECO:0007669"/>
    <property type="project" value="UniProtKB-KW"/>
</dbReference>
<dbReference type="PANTHER" id="PTHR34858">
    <property type="entry name" value="CYSO-CYSTEINE PEPTIDASE"/>
    <property type="match status" value="1"/>
</dbReference>
<organism evidence="7 8">
    <name type="scientific">Microlunatus parietis</name>
    <dbReference type="NCBI Taxonomy" id="682979"/>
    <lineage>
        <taxon>Bacteria</taxon>
        <taxon>Bacillati</taxon>
        <taxon>Actinomycetota</taxon>
        <taxon>Actinomycetes</taxon>
        <taxon>Propionibacteriales</taxon>
        <taxon>Propionibacteriaceae</taxon>
        <taxon>Microlunatus</taxon>
    </lineage>
</organism>
<accession>A0A7Y9IBB0</accession>
<dbReference type="InterPro" id="IPR051929">
    <property type="entry name" value="VirAsm_ModProt"/>
</dbReference>
<dbReference type="SUPFAM" id="SSF102712">
    <property type="entry name" value="JAB1/MPN domain"/>
    <property type="match status" value="1"/>
</dbReference>
<gene>
    <name evidence="7" type="ORF">BKA15_004954</name>
</gene>
<keyword evidence="1" id="KW-0645">Protease</keyword>
<name>A0A7Y9IBB0_9ACTN</name>
<evidence type="ECO:0000256" key="1">
    <source>
        <dbReference type="ARBA" id="ARBA00022670"/>
    </source>
</evidence>
<dbReference type="PANTHER" id="PTHR34858:SF1">
    <property type="entry name" value="CYSO-CYSTEINE PEPTIDASE"/>
    <property type="match status" value="1"/>
</dbReference>
<dbReference type="InterPro" id="IPR000555">
    <property type="entry name" value="JAMM/MPN+_dom"/>
</dbReference>
<dbReference type="Pfam" id="PF14464">
    <property type="entry name" value="Prok-JAB"/>
    <property type="match status" value="1"/>
</dbReference>
<keyword evidence="4" id="KW-0862">Zinc</keyword>
<feature type="domain" description="MPN" evidence="6">
    <location>
        <begin position="2"/>
        <end position="129"/>
    </location>
</feature>
<keyword evidence="8" id="KW-1185">Reference proteome</keyword>
<dbReference type="RefSeq" id="WP_179755254.1">
    <property type="nucleotide sequence ID" value="NZ_JACCBU010000001.1"/>
</dbReference>
<dbReference type="GO" id="GO:0008270">
    <property type="term" value="F:zinc ion binding"/>
    <property type="evidence" value="ECO:0007669"/>
    <property type="project" value="TreeGrafter"/>
</dbReference>
<dbReference type="PROSITE" id="PS50249">
    <property type="entry name" value="MPN"/>
    <property type="match status" value="1"/>
</dbReference>
<dbReference type="Gene3D" id="3.40.140.10">
    <property type="entry name" value="Cytidine Deaminase, domain 2"/>
    <property type="match status" value="1"/>
</dbReference>
<sequence length="139" mass="15472">MLTIRRDLVDDIIAHAKQDHPDEACGVITGPEGSDDPVRLVRMTNAARSPTFFEFDSTEHKQLANEMFEQDHEIVVVYHSHTATEAYPSRTDISLAAEPQAHYLLVSTADSGNGDGPVSVRSYRIVDGEVTEEEIAYRE</sequence>
<dbReference type="InterPro" id="IPR028090">
    <property type="entry name" value="JAB_dom_prok"/>
</dbReference>
<evidence type="ECO:0000313" key="7">
    <source>
        <dbReference type="EMBL" id="NYE73625.1"/>
    </source>
</evidence>
<dbReference type="SMART" id="SM00232">
    <property type="entry name" value="JAB_MPN"/>
    <property type="match status" value="1"/>
</dbReference>
<keyword evidence="2" id="KW-0479">Metal-binding</keyword>
<evidence type="ECO:0000259" key="6">
    <source>
        <dbReference type="PROSITE" id="PS50249"/>
    </source>
</evidence>